<dbReference type="Proteomes" id="UP000035368">
    <property type="component" value="Chromosome"/>
</dbReference>
<reference evidence="2 3" key="1">
    <citation type="submission" date="2015-05" db="EMBL/GenBank/DDBJ databases">
        <title>Complete genome sequence of Corynebacterium epidermidicanis DSM 45586, isolated from the skin of a dog suffering from pruritus.</title>
        <authorList>
            <person name="Ruckert C."/>
            <person name="Albersmeier A."/>
            <person name="Winkler A."/>
            <person name="Tauch A."/>
        </authorList>
    </citation>
    <scope>NUCLEOTIDE SEQUENCE [LARGE SCALE GENOMIC DNA]</scope>
    <source>
        <strain evidence="2 3">DSM 45586</strain>
    </source>
</reference>
<feature type="domain" description="GmrSD restriction endonucleases N-terminal" evidence="1">
    <location>
        <begin position="77"/>
        <end position="274"/>
    </location>
</feature>
<keyword evidence="3" id="KW-1185">Reference proteome</keyword>
<dbReference type="PATRIC" id="fig|1050174.4.peg.1903"/>
<accession>A0A0G3GRB8</accession>
<sequence length="653" mass="74323">MHVNLLLKPILLKRLRILVQQSHSISLVTATKAEFQNDFREGFGLLPTWMVGFSGTIETMSMYSVNQETVSTILSWIDSDEIAIPEMQRPFVWTSIKVRDLMDSLYRGYPVGYLITWKSQTVPVKGGGHAGFQQILIDGQQRTTALRAALAGEPVMGKDFKRKRIIISFNPQTEEFETATPFIRKQPAWIYDIHEVVSKANSFELTTEYLQKNPDADIKQVAEAIQKLIDIPKAPIGIISLSSDLDVETVTEIFVRINSKGVPLSSADFVMSKISAYGEQGRNLRKLIDYFAYLAVSPHDFDELLNDDEFTSTPHWQAISWLKSDTEDLYDPSYVDLIRVASMLAFRRGRISFVVRELSGLNPETREFEPERIQPAYDKFEEALLRTVSEYEFKKFLVILKSTGFIRPNMISSINAVNFAYALFLIMREQKRPDPEISSVVRRWFVMIALTGRSSGSFETAFERDLRGVDSVGAEATLKEIEEAELGESFWEVGLPQRLASSSIGNPQFRTFLASQVKSKARAFLSKHAEVSSMIETQGDIHHMVPKEYLRQNGVNDKRDYNQVGNFVYAETAVNIRIGKREPAEYLAEVLSQIKSGVPSLGEVTSQEELERNFDENAVPWSLLETTVDNYEDFLRERRTLIAAKLRVYYRGL</sequence>
<evidence type="ECO:0000313" key="2">
    <source>
        <dbReference type="EMBL" id="AKK03736.1"/>
    </source>
</evidence>
<dbReference type="KEGG" id="cei:CEPID_09455"/>
<gene>
    <name evidence="2" type="ORF">CEPID_09455</name>
</gene>
<evidence type="ECO:0000313" key="3">
    <source>
        <dbReference type="Proteomes" id="UP000035368"/>
    </source>
</evidence>
<proteinExistence type="predicted"/>
<dbReference type="STRING" id="1050174.CEPID_09455"/>
<dbReference type="InterPro" id="IPR004919">
    <property type="entry name" value="GmrSD_N"/>
</dbReference>
<name>A0A0G3GRB8_9CORY</name>
<dbReference type="PANTHER" id="PTHR37292">
    <property type="entry name" value="VNG6097C"/>
    <property type="match status" value="1"/>
</dbReference>
<dbReference type="Pfam" id="PF03235">
    <property type="entry name" value="GmrSD_N"/>
    <property type="match status" value="1"/>
</dbReference>
<dbReference type="EMBL" id="CP011541">
    <property type="protein sequence ID" value="AKK03736.1"/>
    <property type="molecule type" value="Genomic_DNA"/>
</dbReference>
<evidence type="ECO:0000259" key="1">
    <source>
        <dbReference type="Pfam" id="PF03235"/>
    </source>
</evidence>
<protein>
    <recommendedName>
        <fullName evidence="1">GmrSD restriction endonucleases N-terminal domain-containing protein</fullName>
    </recommendedName>
</protein>
<organism evidence="2 3">
    <name type="scientific">Corynebacterium epidermidicanis</name>
    <dbReference type="NCBI Taxonomy" id="1050174"/>
    <lineage>
        <taxon>Bacteria</taxon>
        <taxon>Bacillati</taxon>
        <taxon>Actinomycetota</taxon>
        <taxon>Actinomycetes</taxon>
        <taxon>Mycobacteriales</taxon>
        <taxon>Corynebacteriaceae</taxon>
        <taxon>Corynebacterium</taxon>
    </lineage>
</organism>
<dbReference type="PANTHER" id="PTHR37292:SF2">
    <property type="entry name" value="DUF262 DOMAIN-CONTAINING PROTEIN"/>
    <property type="match status" value="1"/>
</dbReference>
<dbReference type="AlphaFoldDB" id="A0A0G3GRB8"/>